<evidence type="ECO:0000256" key="13">
    <source>
        <dbReference type="PIRNR" id="PIRNR004930"/>
    </source>
</evidence>
<comment type="caution">
    <text evidence="16">The sequence shown here is derived from an EMBL/GenBank/DDBJ whole genome shotgun (WGS) entry which is preliminary data.</text>
</comment>
<evidence type="ECO:0000256" key="6">
    <source>
        <dbReference type="ARBA" id="ARBA00022679"/>
    </source>
</evidence>
<dbReference type="GO" id="GO:0008033">
    <property type="term" value="P:tRNA processing"/>
    <property type="evidence" value="ECO:0007669"/>
    <property type="project" value="UniProtKB-KW"/>
</dbReference>
<dbReference type="STRING" id="762967.HMPREF9440_00366"/>
<evidence type="ECO:0000256" key="2">
    <source>
        <dbReference type="ARBA" id="ARBA00007663"/>
    </source>
</evidence>
<feature type="binding site" evidence="14">
    <location>
        <position position="201"/>
    </location>
    <ligand>
        <name>ATP</name>
        <dbReference type="ChEBI" id="CHEBI:30616"/>
    </ligand>
</feature>
<dbReference type="Gene3D" id="3.40.50.11030">
    <property type="entry name" value="Threonylcarbamoyl-AMP synthase, C-terminal domain"/>
    <property type="match status" value="1"/>
</dbReference>
<evidence type="ECO:0000256" key="10">
    <source>
        <dbReference type="ARBA" id="ARBA00022840"/>
    </source>
</evidence>
<evidence type="ECO:0000259" key="15">
    <source>
        <dbReference type="PROSITE" id="PS51163"/>
    </source>
</evidence>
<name>H3KCB6_9BURK</name>
<dbReference type="Gene3D" id="3.90.870.10">
    <property type="entry name" value="DHBP synthase"/>
    <property type="match status" value="1"/>
</dbReference>
<evidence type="ECO:0000313" key="17">
    <source>
        <dbReference type="Proteomes" id="UP000004956"/>
    </source>
</evidence>
<feature type="binding site" evidence="14">
    <location>
        <position position="143"/>
    </location>
    <ligand>
        <name>L-threonine</name>
        <dbReference type="ChEBI" id="CHEBI:57926"/>
    </ligand>
</feature>
<protein>
    <recommendedName>
        <fullName evidence="4 13">Threonylcarbamoyl-AMP synthase</fullName>
        <shortName evidence="13">TC-AMP synthase</shortName>
        <ecNumber evidence="3 13">2.7.7.87</ecNumber>
    </recommendedName>
    <alternativeName>
        <fullName evidence="11 13">L-threonylcarbamoyladenylate synthase</fullName>
    </alternativeName>
</protein>
<feature type="domain" description="YrdC-like" evidence="15">
    <location>
        <begin position="11"/>
        <end position="205"/>
    </location>
</feature>
<feature type="binding site" evidence="14">
    <location>
        <position position="119"/>
    </location>
    <ligand>
        <name>L-threonine</name>
        <dbReference type="ChEBI" id="CHEBI:57926"/>
    </ligand>
</feature>
<evidence type="ECO:0000256" key="9">
    <source>
        <dbReference type="ARBA" id="ARBA00022741"/>
    </source>
</evidence>
<evidence type="ECO:0000256" key="8">
    <source>
        <dbReference type="ARBA" id="ARBA00022695"/>
    </source>
</evidence>
<dbReference type="InterPro" id="IPR050156">
    <property type="entry name" value="TC-AMP_synthase_SUA5"/>
</dbReference>
<feature type="binding site" evidence="14">
    <location>
        <position position="145"/>
    </location>
    <ligand>
        <name>ATP</name>
        <dbReference type="ChEBI" id="CHEBI:30616"/>
    </ligand>
</feature>
<dbReference type="InterPro" id="IPR017945">
    <property type="entry name" value="DHBP_synth_RibB-like_a/b_dom"/>
</dbReference>
<feature type="binding site" evidence="14">
    <location>
        <position position="236"/>
    </location>
    <ligand>
        <name>ATP</name>
        <dbReference type="ChEBI" id="CHEBI:30616"/>
    </ligand>
</feature>
<reference evidence="16 17" key="1">
    <citation type="submission" date="2011-11" db="EMBL/GenBank/DDBJ databases">
        <authorList>
            <person name="Weinstock G."/>
            <person name="Sodergren E."/>
            <person name="Clifton S."/>
            <person name="Fulton L."/>
            <person name="Fulton B."/>
            <person name="Courtney L."/>
            <person name="Fronick C."/>
            <person name="Harrison M."/>
            <person name="Strong C."/>
            <person name="Farmer C."/>
            <person name="Delahaunty K."/>
            <person name="Markovic C."/>
            <person name="Hall O."/>
            <person name="Minx P."/>
            <person name="Tomlinson C."/>
            <person name="Mitreva M."/>
            <person name="Hou S."/>
            <person name="Chen J."/>
            <person name="Wollam A."/>
            <person name="Pepin K.H."/>
            <person name="Johnson M."/>
            <person name="Bhonagiri V."/>
            <person name="Zhang X."/>
            <person name="Suruliraj S."/>
            <person name="Warren W."/>
            <person name="Chinwalla A."/>
            <person name="Mardis E.R."/>
            <person name="Wilson R.K."/>
        </authorList>
    </citation>
    <scope>NUCLEOTIDE SEQUENCE [LARGE SCALE GENOMIC DNA]</scope>
    <source>
        <strain evidence="16 17">YIT 11816</strain>
    </source>
</reference>
<dbReference type="EC" id="2.7.7.87" evidence="3 13"/>
<evidence type="ECO:0000313" key="16">
    <source>
        <dbReference type="EMBL" id="EHY32226.1"/>
    </source>
</evidence>
<feature type="binding site" evidence="14">
    <location>
        <position position="115"/>
    </location>
    <ligand>
        <name>ATP</name>
        <dbReference type="ChEBI" id="CHEBI:30616"/>
    </ligand>
</feature>
<dbReference type="PROSITE" id="PS51163">
    <property type="entry name" value="YRDC"/>
    <property type="match status" value="1"/>
</dbReference>
<dbReference type="InterPro" id="IPR005145">
    <property type="entry name" value="Sua5_C"/>
</dbReference>
<accession>H3KCB6</accession>
<keyword evidence="8 13" id="KW-0548">Nucleotidyltransferase</keyword>
<dbReference type="InterPro" id="IPR010923">
    <property type="entry name" value="T(6)A37_SUA5"/>
</dbReference>
<proteinExistence type="inferred from homology"/>
<comment type="function">
    <text evidence="13">Required for the formation of a threonylcarbamoyl group on adenosine at position 37 (t(6)A37) in tRNAs that read codons beginning with adenine.</text>
</comment>
<dbReference type="GO" id="GO:0061710">
    <property type="term" value="F:L-threonylcarbamoyladenylate synthase"/>
    <property type="evidence" value="ECO:0007669"/>
    <property type="project" value="UniProtKB-EC"/>
</dbReference>
<evidence type="ECO:0000256" key="14">
    <source>
        <dbReference type="PIRSR" id="PIRSR004930-1"/>
    </source>
</evidence>
<dbReference type="GO" id="GO:0003725">
    <property type="term" value="F:double-stranded RNA binding"/>
    <property type="evidence" value="ECO:0007669"/>
    <property type="project" value="UniProtKB-UniRule"/>
</dbReference>
<dbReference type="PATRIC" id="fig|762967.3.peg.308"/>
<dbReference type="AlphaFoldDB" id="H3KCB6"/>
<evidence type="ECO:0000256" key="7">
    <source>
        <dbReference type="ARBA" id="ARBA00022694"/>
    </source>
</evidence>
<evidence type="ECO:0000256" key="3">
    <source>
        <dbReference type="ARBA" id="ARBA00012584"/>
    </source>
</evidence>
<dbReference type="OrthoDB" id="9814580at2"/>
<evidence type="ECO:0000256" key="4">
    <source>
        <dbReference type="ARBA" id="ARBA00015492"/>
    </source>
</evidence>
<keyword evidence="7 13" id="KW-0819">tRNA processing</keyword>
<keyword evidence="17" id="KW-1185">Reference proteome</keyword>
<gene>
    <name evidence="16" type="ORF">HMPREF9440_00366</name>
</gene>
<dbReference type="PANTHER" id="PTHR17490:SF16">
    <property type="entry name" value="THREONYLCARBAMOYL-AMP SYNTHASE"/>
    <property type="match status" value="1"/>
</dbReference>
<dbReference type="GO" id="GO:0006450">
    <property type="term" value="P:regulation of translational fidelity"/>
    <property type="evidence" value="ECO:0007669"/>
    <property type="project" value="TreeGrafter"/>
</dbReference>
<comment type="catalytic activity">
    <reaction evidence="12 13">
        <text>L-threonine + hydrogencarbonate + ATP = L-threonylcarbamoyladenylate + diphosphate + H2O</text>
        <dbReference type="Rhea" id="RHEA:36407"/>
        <dbReference type="ChEBI" id="CHEBI:15377"/>
        <dbReference type="ChEBI" id="CHEBI:17544"/>
        <dbReference type="ChEBI" id="CHEBI:30616"/>
        <dbReference type="ChEBI" id="CHEBI:33019"/>
        <dbReference type="ChEBI" id="CHEBI:57926"/>
        <dbReference type="ChEBI" id="CHEBI:73682"/>
        <dbReference type="EC" id="2.7.7.87"/>
    </reaction>
</comment>
<feature type="binding site" evidence="14">
    <location>
        <position position="56"/>
    </location>
    <ligand>
        <name>ATP</name>
        <dbReference type="ChEBI" id="CHEBI:30616"/>
    </ligand>
</feature>
<evidence type="ECO:0000256" key="1">
    <source>
        <dbReference type="ARBA" id="ARBA00004496"/>
    </source>
</evidence>
<dbReference type="GO" id="GO:0005524">
    <property type="term" value="F:ATP binding"/>
    <property type="evidence" value="ECO:0007669"/>
    <property type="project" value="UniProtKB-UniRule"/>
</dbReference>
<keyword evidence="5 13" id="KW-0963">Cytoplasm</keyword>
<keyword evidence="9 13" id="KW-0547">Nucleotide-binding</keyword>
<dbReference type="NCBIfam" id="TIGR00057">
    <property type="entry name" value="L-threonylcarbamoyladenylate synthase"/>
    <property type="match status" value="1"/>
</dbReference>
<organism evidence="16 17">
    <name type="scientific">Sutterella parvirubra YIT 11816</name>
    <dbReference type="NCBI Taxonomy" id="762967"/>
    <lineage>
        <taxon>Bacteria</taxon>
        <taxon>Pseudomonadati</taxon>
        <taxon>Pseudomonadota</taxon>
        <taxon>Betaproteobacteria</taxon>
        <taxon>Burkholderiales</taxon>
        <taxon>Sutterellaceae</taxon>
        <taxon>Sutterella</taxon>
    </lineage>
</organism>
<feature type="binding site" evidence="14">
    <location>
        <position position="153"/>
    </location>
    <ligand>
        <name>ATP</name>
        <dbReference type="ChEBI" id="CHEBI:30616"/>
    </ligand>
</feature>
<evidence type="ECO:0000256" key="12">
    <source>
        <dbReference type="ARBA" id="ARBA00048366"/>
    </source>
</evidence>
<evidence type="ECO:0000256" key="11">
    <source>
        <dbReference type="ARBA" id="ARBA00029774"/>
    </source>
</evidence>
<dbReference type="PIRSF" id="PIRSF004930">
    <property type="entry name" value="Tln_factor_SUA5"/>
    <property type="match status" value="1"/>
</dbReference>
<keyword evidence="10 13" id="KW-0067">ATP-binding</keyword>
<comment type="similarity">
    <text evidence="2 13">Belongs to the SUA5 family.</text>
</comment>
<dbReference type="InterPro" id="IPR038385">
    <property type="entry name" value="Sua5/YwlC_C"/>
</dbReference>
<dbReference type="GO" id="GO:0000049">
    <property type="term" value="F:tRNA binding"/>
    <property type="evidence" value="ECO:0007669"/>
    <property type="project" value="TreeGrafter"/>
</dbReference>
<dbReference type="PANTHER" id="PTHR17490">
    <property type="entry name" value="SUA5"/>
    <property type="match status" value="1"/>
</dbReference>
<feature type="binding site" evidence="14">
    <location>
        <position position="33"/>
    </location>
    <ligand>
        <name>L-threonine</name>
        <dbReference type="ChEBI" id="CHEBI:57926"/>
    </ligand>
</feature>
<sequence>MTETPNFDIDFDAVERAARILEEGGLVAIPTETVYGLAADADNADAVLATYKAKGRPADHPLIVHVADADAIDFWAEGVPEAARTLARLYWPGPLTIVLKKKPRCGLWVTGGQDTVALRCPSHPVAHALLERFSGPTKKGLTAPSANTFGRISPSTAGHVAQDLGVKPEGKLDMILEGGPCEFGIESTMVNLSSGRPEVLRHGVITRAMLEETLGVPVPDAGKDAPRASGRLKSHYAPKTKLELAQPDAYVETVLRWTAENAGPVALMAPAATLARIREALAPERIALAIEASPDVLHYGAELYDHLHALDDARATRIFVEAPPATPEWAAVNDRLGRAAA</sequence>
<dbReference type="EMBL" id="AFBQ01000043">
    <property type="protein sequence ID" value="EHY32226.1"/>
    <property type="molecule type" value="Genomic_DNA"/>
</dbReference>
<dbReference type="Pfam" id="PF01300">
    <property type="entry name" value="Sua5_yciO_yrdC"/>
    <property type="match status" value="1"/>
</dbReference>
<comment type="subcellular location">
    <subcellularLocation>
        <location evidence="1 13">Cytoplasm</location>
    </subcellularLocation>
</comment>
<evidence type="ECO:0000256" key="5">
    <source>
        <dbReference type="ARBA" id="ARBA00022490"/>
    </source>
</evidence>
<dbReference type="InterPro" id="IPR006070">
    <property type="entry name" value="Sua5-like_dom"/>
</dbReference>
<dbReference type="GO" id="GO:0005737">
    <property type="term" value="C:cytoplasm"/>
    <property type="evidence" value="ECO:0007669"/>
    <property type="project" value="UniProtKB-SubCell"/>
</dbReference>
<dbReference type="Pfam" id="PF03481">
    <property type="entry name" value="Sua5_C"/>
    <property type="match status" value="1"/>
</dbReference>
<feature type="binding site" evidence="14">
    <location>
        <position position="65"/>
    </location>
    <ligand>
        <name>L-threonine</name>
        <dbReference type="ChEBI" id="CHEBI:57926"/>
    </ligand>
</feature>
<dbReference type="HOGENOM" id="CLU_031397_0_2_4"/>
<keyword evidence="6 13" id="KW-0808">Transferase</keyword>
<dbReference type="RefSeq" id="WP_008540842.1">
    <property type="nucleotide sequence ID" value="NZ_JH604873.1"/>
</dbReference>
<dbReference type="SUPFAM" id="SSF55821">
    <property type="entry name" value="YrdC/RibB"/>
    <property type="match status" value="1"/>
</dbReference>
<dbReference type="Proteomes" id="UP000004956">
    <property type="component" value="Unassembled WGS sequence"/>
</dbReference>
<feature type="binding site" evidence="14">
    <location>
        <position position="187"/>
    </location>
    <ligand>
        <name>L-threonine</name>
        <dbReference type="ChEBI" id="CHEBI:57926"/>
    </ligand>
</feature>